<dbReference type="GO" id="GO:0042147">
    <property type="term" value="P:retrograde transport, endosome to Golgi"/>
    <property type="evidence" value="ECO:0007669"/>
    <property type="project" value="TreeGrafter"/>
</dbReference>
<accession>A0AAD7XPQ3</accession>
<organism evidence="8 9">
    <name type="scientific">Chrysophaeum taylorii</name>
    <dbReference type="NCBI Taxonomy" id="2483200"/>
    <lineage>
        <taxon>Eukaryota</taxon>
        <taxon>Sar</taxon>
        <taxon>Stramenopiles</taxon>
        <taxon>Ochrophyta</taxon>
        <taxon>Pelagophyceae</taxon>
        <taxon>Pelagomonadales</taxon>
        <taxon>Pelagomonadaceae</taxon>
        <taxon>Chrysophaeum</taxon>
    </lineage>
</organism>
<evidence type="ECO:0000313" key="8">
    <source>
        <dbReference type="EMBL" id="KAJ8609322.1"/>
    </source>
</evidence>
<keyword evidence="3" id="KW-0813">Transport</keyword>
<evidence type="ECO:0000259" key="7">
    <source>
        <dbReference type="Pfam" id="PF20655"/>
    </source>
</evidence>
<dbReference type="Pfam" id="PF20655">
    <property type="entry name" value="Vps52_C"/>
    <property type="match status" value="1"/>
</dbReference>
<dbReference type="PANTHER" id="PTHR14190">
    <property type="entry name" value="SUPPRESSOR OF ACTIN MUTATIONS 2/VACUOLAR PROTEIN SORTING 52"/>
    <property type="match status" value="1"/>
</dbReference>
<dbReference type="InterPro" id="IPR048361">
    <property type="entry name" value="Vps52_C"/>
</dbReference>
<feature type="domain" description="Vps52 coiled-coil" evidence="6">
    <location>
        <begin position="55"/>
        <end position="216"/>
    </location>
</feature>
<gene>
    <name evidence="8" type="ORF">CTAYLR_009110</name>
</gene>
<dbReference type="Pfam" id="PF04129">
    <property type="entry name" value="Vps52_CC"/>
    <property type="match status" value="1"/>
</dbReference>
<dbReference type="InterPro" id="IPR048319">
    <property type="entry name" value="Vps52_CC"/>
</dbReference>
<dbReference type="Proteomes" id="UP001230188">
    <property type="component" value="Unassembled WGS sequence"/>
</dbReference>
<dbReference type="GO" id="GO:0005829">
    <property type="term" value="C:cytosol"/>
    <property type="evidence" value="ECO:0007669"/>
    <property type="project" value="GOC"/>
</dbReference>
<dbReference type="InterPro" id="IPR007258">
    <property type="entry name" value="Vps52"/>
</dbReference>
<dbReference type="GO" id="GO:0006896">
    <property type="term" value="P:Golgi to vacuole transport"/>
    <property type="evidence" value="ECO:0007669"/>
    <property type="project" value="TreeGrafter"/>
</dbReference>
<evidence type="ECO:0000256" key="3">
    <source>
        <dbReference type="ARBA" id="ARBA00022448"/>
    </source>
</evidence>
<comment type="caution">
    <text evidence="8">The sequence shown here is derived from an EMBL/GenBank/DDBJ whole genome shotgun (WGS) entry which is preliminary data.</text>
</comment>
<keyword evidence="5" id="KW-0333">Golgi apparatus</keyword>
<feature type="domain" description="Vps52 C-terminal" evidence="7">
    <location>
        <begin position="272"/>
        <end position="561"/>
    </location>
</feature>
<dbReference type="GO" id="GO:0000938">
    <property type="term" value="C:GARP complex"/>
    <property type="evidence" value="ECO:0007669"/>
    <property type="project" value="TreeGrafter"/>
</dbReference>
<reference evidence="8" key="1">
    <citation type="submission" date="2023-01" db="EMBL/GenBank/DDBJ databases">
        <title>Metagenome sequencing of chrysophaentin producing Chrysophaeum taylorii.</title>
        <authorList>
            <person name="Davison J."/>
            <person name="Bewley C."/>
        </authorList>
    </citation>
    <scope>NUCLEOTIDE SEQUENCE</scope>
    <source>
        <strain evidence="8">NIES-1699</strain>
    </source>
</reference>
<protein>
    <submittedName>
        <fullName evidence="8">Uncharacterized protein</fullName>
    </submittedName>
</protein>
<name>A0AAD7XPQ3_9STRA</name>
<evidence type="ECO:0000313" key="9">
    <source>
        <dbReference type="Proteomes" id="UP001230188"/>
    </source>
</evidence>
<keyword evidence="4" id="KW-0653">Protein transport</keyword>
<dbReference type="GO" id="GO:0015031">
    <property type="term" value="P:protein transport"/>
    <property type="evidence" value="ECO:0007669"/>
    <property type="project" value="UniProtKB-KW"/>
</dbReference>
<keyword evidence="9" id="KW-1185">Reference proteome</keyword>
<comment type="similarity">
    <text evidence="2">Belongs to the VPS52 family.</text>
</comment>
<proteinExistence type="inferred from homology"/>
<dbReference type="EMBL" id="JAQMWT010000142">
    <property type="protein sequence ID" value="KAJ8609322.1"/>
    <property type="molecule type" value="Genomic_DNA"/>
</dbReference>
<dbReference type="GO" id="GO:0019905">
    <property type="term" value="F:syntaxin binding"/>
    <property type="evidence" value="ECO:0007669"/>
    <property type="project" value="TreeGrafter"/>
</dbReference>
<evidence type="ECO:0000256" key="4">
    <source>
        <dbReference type="ARBA" id="ARBA00022927"/>
    </source>
</evidence>
<evidence type="ECO:0000256" key="2">
    <source>
        <dbReference type="ARBA" id="ARBA00008180"/>
    </source>
</evidence>
<sequence length="700" mass="77781">MMLELEASSFAADLAESLEKDPIIAEALQRQVSLKDYSKQVEEELAVVEAESVQDYVEQSSRVARLHEQMRECDEGLEAMQETLGAFGRQLGGLAEEVRRVEEASTAMTVKLRNRKAAERGLAGYLRRLVLPSDAEEVVETREVLGEVFASYAAVVDARIDELGREPRDTRRFATPSETAAGEEARRRLEGLKSRIVRRARDALLACIGELRTLAVSTRFGPGSTAPPPERAARVARREKLALYGGPAMSFLEKRAMPIATEVRSAYVDAASKALQALLKAYNDELAKHDLLLANKHDLVAVEESAVRSTVTTRVSLAKRGDAFSIGDRDAVLRAFDEPAIEASAARRDKVKLPVEALFRSSLKRLRDAAACERNVARAVFGDAVGEDVFQAVFQKPAAATVDHLEARAKDSHDLVGLALVAKLCGLGREEARASKCPLDSFYDACDKIVWPRVEAIVDANIDSARRANPAKLGGLGGVSPHYVTRRFAELAAASCFILDDALKTRVTETLRDEVLTLLARLASHEFSDDKPKDRVVFLANNYDQVILVLDQRLRDPTPLRRFFDHLLARQRDAYVDATLDENLGGLVAFVKKTELDFARKKDGRPPDLDQHHVEKLIRDFAAAWEPLLAKINNDVLASFSNFVNGTQVLKQVFTQLLVYYTRFQDIIRKAWRRPPPFAKDLVSTATILVEIKKYTRTFS</sequence>
<dbReference type="GO" id="GO:0032456">
    <property type="term" value="P:endocytic recycling"/>
    <property type="evidence" value="ECO:0007669"/>
    <property type="project" value="TreeGrafter"/>
</dbReference>
<dbReference type="PANTHER" id="PTHR14190:SF7">
    <property type="entry name" value="VACUOLAR PROTEIN SORTING-ASSOCIATED PROTEIN 52 HOMOLOG"/>
    <property type="match status" value="1"/>
</dbReference>
<evidence type="ECO:0000256" key="5">
    <source>
        <dbReference type="ARBA" id="ARBA00023034"/>
    </source>
</evidence>
<evidence type="ECO:0000259" key="6">
    <source>
        <dbReference type="Pfam" id="PF04129"/>
    </source>
</evidence>
<evidence type="ECO:0000256" key="1">
    <source>
        <dbReference type="ARBA" id="ARBA00004601"/>
    </source>
</evidence>
<comment type="subcellular location">
    <subcellularLocation>
        <location evidence="1">Golgi apparatus</location>
        <location evidence="1">trans-Golgi network</location>
    </subcellularLocation>
</comment>
<dbReference type="AlphaFoldDB" id="A0AAD7XPQ3"/>